<dbReference type="Proteomes" id="UP000660708">
    <property type="component" value="Unassembled WGS sequence"/>
</dbReference>
<feature type="transmembrane region" description="Helical" evidence="6">
    <location>
        <begin position="34"/>
        <end position="53"/>
    </location>
</feature>
<dbReference type="NCBIfam" id="NF008676">
    <property type="entry name" value="PRK11689.1"/>
    <property type="match status" value="1"/>
</dbReference>
<dbReference type="InterPro" id="IPR051258">
    <property type="entry name" value="Diverse_Substrate_Transporter"/>
</dbReference>
<evidence type="ECO:0000256" key="3">
    <source>
        <dbReference type="ARBA" id="ARBA00022692"/>
    </source>
</evidence>
<comment type="subcellular location">
    <subcellularLocation>
        <location evidence="1">Cell membrane</location>
        <topology evidence="1">Multi-pass membrane protein</topology>
    </subcellularLocation>
</comment>
<feature type="transmembrane region" description="Helical" evidence="6">
    <location>
        <begin position="65"/>
        <end position="87"/>
    </location>
</feature>
<keyword evidence="5 6" id="KW-0472">Membrane</keyword>
<name>A0A8I0N1A7_9GAMM</name>
<dbReference type="AlphaFoldDB" id="A0A8I0N1A7"/>
<dbReference type="InterPro" id="IPR000620">
    <property type="entry name" value="EamA_dom"/>
</dbReference>
<dbReference type="RefSeq" id="WP_147391350.1">
    <property type="nucleotide sequence ID" value="NZ_AQHF01000034.1"/>
</dbReference>
<evidence type="ECO:0000259" key="7">
    <source>
        <dbReference type="Pfam" id="PF00892"/>
    </source>
</evidence>
<evidence type="ECO:0000256" key="1">
    <source>
        <dbReference type="ARBA" id="ARBA00004651"/>
    </source>
</evidence>
<evidence type="ECO:0000313" key="9">
    <source>
        <dbReference type="Proteomes" id="UP000660708"/>
    </source>
</evidence>
<evidence type="ECO:0000313" key="8">
    <source>
        <dbReference type="EMBL" id="MBE0349078.1"/>
    </source>
</evidence>
<feature type="transmembrane region" description="Helical" evidence="6">
    <location>
        <begin position="215"/>
        <end position="236"/>
    </location>
</feature>
<keyword evidence="3 6" id="KW-0812">Transmembrane</keyword>
<keyword evidence="4 6" id="KW-1133">Transmembrane helix</keyword>
<organism evidence="8 9">
    <name type="scientific">Pseudoalteromonas peptidolytica F12-50-A1</name>
    <dbReference type="NCBI Taxonomy" id="1315280"/>
    <lineage>
        <taxon>Bacteria</taxon>
        <taxon>Pseudomonadati</taxon>
        <taxon>Pseudomonadota</taxon>
        <taxon>Gammaproteobacteria</taxon>
        <taxon>Alteromonadales</taxon>
        <taxon>Pseudoalteromonadaceae</taxon>
        <taxon>Pseudoalteromonas</taxon>
    </lineage>
</organism>
<feature type="transmembrane region" description="Helical" evidence="6">
    <location>
        <begin position="273"/>
        <end position="290"/>
    </location>
</feature>
<accession>A0A8I0N1A7</accession>
<feature type="transmembrane region" description="Helical" evidence="6">
    <location>
        <begin position="245"/>
        <end position="267"/>
    </location>
</feature>
<proteinExistence type="predicted"/>
<feature type="transmembrane region" description="Helical" evidence="6">
    <location>
        <begin position="7"/>
        <end position="28"/>
    </location>
</feature>
<protein>
    <recommendedName>
        <fullName evidence="7">EamA domain-containing protein</fullName>
    </recommendedName>
</protein>
<evidence type="ECO:0000256" key="5">
    <source>
        <dbReference type="ARBA" id="ARBA00023136"/>
    </source>
</evidence>
<keyword evidence="2" id="KW-1003">Cell membrane</keyword>
<feature type="transmembrane region" description="Helical" evidence="6">
    <location>
        <begin position="184"/>
        <end position="203"/>
    </location>
</feature>
<sequence>MQAQYKFTVFGILAVLVWSAVLHVMRIVSEDFGAIGGATLIYSVAAIFLVLFLGFPKMKSYPKSYVIFGGVLFVAYELCLSLSLGFANSRTQSAQVLIVNYLWPLFTILGAIISRSNSANTVLLFCGSILAFTGVYMVVSGDTSLSIESLVSSIVSNPMAFGLAFGGAIIWAVYCNLTKMLSNGQNAITLFFIFTAITLWVKWCLIEQSLQSNFSFYKVCLLVVAGGGMALGYALWNKAIIGGNMILLAVISYFTPVFSGIFASWILGISLTTGFWIGVIAVTLGSLLCWQSTRASVNNNNVAVSDA</sequence>
<evidence type="ECO:0000256" key="2">
    <source>
        <dbReference type="ARBA" id="ARBA00022475"/>
    </source>
</evidence>
<evidence type="ECO:0000256" key="4">
    <source>
        <dbReference type="ARBA" id="ARBA00022989"/>
    </source>
</evidence>
<dbReference type="EMBL" id="AQHF01000034">
    <property type="protein sequence ID" value="MBE0349078.1"/>
    <property type="molecule type" value="Genomic_DNA"/>
</dbReference>
<keyword evidence="9" id="KW-1185">Reference proteome</keyword>
<dbReference type="PANTHER" id="PTHR42920">
    <property type="entry name" value="OS03G0707200 PROTEIN-RELATED"/>
    <property type="match status" value="1"/>
</dbReference>
<feature type="transmembrane region" description="Helical" evidence="6">
    <location>
        <begin position="93"/>
        <end position="114"/>
    </location>
</feature>
<dbReference type="PANTHER" id="PTHR42920:SF24">
    <property type="entry name" value="AROMATIC AMINO ACID EXPORTER YDDG"/>
    <property type="match status" value="1"/>
</dbReference>
<reference evidence="8 9" key="1">
    <citation type="submission" date="2015-06" db="EMBL/GenBank/DDBJ databases">
        <title>Genome sequence of Pseudoalteromonas peptidolytica.</title>
        <authorList>
            <person name="Xie B.-B."/>
            <person name="Rong J.-C."/>
            <person name="Qin Q.-L."/>
            <person name="Zhang Y.-Z."/>
        </authorList>
    </citation>
    <scope>NUCLEOTIDE SEQUENCE [LARGE SCALE GENOMIC DNA]</scope>
    <source>
        <strain evidence="8 9">F12-50-A1</strain>
    </source>
</reference>
<dbReference type="Pfam" id="PF00892">
    <property type="entry name" value="EamA"/>
    <property type="match status" value="1"/>
</dbReference>
<comment type="caution">
    <text evidence="8">The sequence shown here is derived from an EMBL/GenBank/DDBJ whole genome shotgun (WGS) entry which is preliminary data.</text>
</comment>
<feature type="domain" description="EamA" evidence="7">
    <location>
        <begin position="162"/>
        <end position="288"/>
    </location>
</feature>
<feature type="transmembrane region" description="Helical" evidence="6">
    <location>
        <begin position="159"/>
        <end position="177"/>
    </location>
</feature>
<evidence type="ECO:0000256" key="6">
    <source>
        <dbReference type="SAM" id="Phobius"/>
    </source>
</evidence>
<gene>
    <name evidence="8" type="ORF">PPEP_b0988</name>
</gene>
<dbReference type="GO" id="GO:0005886">
    <property type="term" value="C:plasma membrane"/>
    <property type="evidence" value="ECO:0007669"/>
    <property type="project" value="UniProtKB-SubCell"/>
</dbReference>
<feature type="transmembrane region" description="Helical" evidence="6">
    <location>
        <begin position="121"/>
        <end position="139"/>
    </location>
</feature>
<dbReference type="SUPFAM" id="SSF103481">
    <property type="entry name" value="Multidrug resistance efflux transporter EmrE"/>
    <property type="match status" value="1"/>
</dbReference>
<dbReference type="InterPro" id="IPR037185">
    <property type="entry name" value="EmrE-like"/>
</dbReference>